<dbReference type="SUPFAM" id="SSF54913">
    <property type="entry name" value="GlnB-like"/>
    <property type="match status" value="1"/>
</dbReference>
<dbReference type="Pfam" id="PF06153">
    <property type="entry name" value="CdAMP_rec"/>
    <property type="match status" value="1"/>
</dbReference>
<dbReference type="GO" id="GO:0008483">
    <property type="term" value="F:transaminase activity"/>
    <property type="evidence" value="ECO:0007669"/>
    <property type="project" value="UniProtKB-KW"/>
</dbReference>
<accession>A0A0R1KH19</accession>
<sequence length="115" mass="12708">MYSMEENKMKVILAIVQDKDSQQLQTHLVKADFRATRLPSTGGFLKAGNSTFIIGVEDDKVDDALEVIKKTCHTRTQFVTSTFALPEAAGINDPIEVQVGGATCFILPVDKFVRF</sequence>
<evidence type="ECO:0000313" key="2">
    <source>
        <dbReference type="Proteomes" id="UP000051248"/>
    </source>
</evidence>
<reference evidence="1 2" key="1">
    <citation type="journal article" date="2015" name="Genome Announc.">
        <title>Expanding the biotechnology potential of lactobacilli through comparative genomics of 213 strains and associated genera.</title>
        <authorList>
            <person name="Sun Z."/>
            <person name="Harris H.M."/>
            <person name="McCann A."/>
            <person name="Guo C."/>
            <person name="Argimon S."/>
            <person name="Zhang W."/>
            <person name="Yang X."/>
            <person name="Jeffery I.B."/>
            <person name="Cooney J.C."/>
            <person name="Kagawa T.F."/>
            <person name="Liu W."/>
            <person name="Song Y."/>
            <person name="Salvetti E."/>
            <person name="Wrobel A."/>
            <person name="Rasinkangas P."/>
            <person name="Parkhill J."/>
            <person name="Rea M.C."/>
            <person name="O'Sullivan O."/>
            <person name="Ritari J."/>
            <person name="Douillard F.P."/>
            <person name="Paul Ross R."/>
            <person name="Yang R."/>
            <person name="Briner A.E."/>
            <person name="Felis G.E."/>
            <person name="de Vos W.M."/>
            <person name="Barrangou R."/>
            <person name="Klaenhammer T.R."/>
            <person name="Caufield P.W."/>
            <person name="Cui Y."/>
            <person name="Zhang H."/>
            <person name="O'Toole P.W."/>
        </authorList>
    </citation>
    <scope>NUCLEOTIDE SEQUENCE [LARGE SCALE GENOMIC DNA]</scope>
    <source>
        <strain evidence="1 2">DSM 19682</strain>
    </source>
</reference>
<dbReference type="InterPro" id="IPR015867">
    <property type="entry name" value="N-reg_PII/ATP_PRibTrfase_C"/>
</dbReference>
<dbReference type="PATRIC" id="fig|1423775.4.peg.520"/>
<organism evidence="1 2">
    <name type="scientific">Companilactobacillus nodensis DSM 19682 = JCM 14932 = NBRC 107160</name>
    <dbReference type="NCBI Taxonomy" id="1423775"/>
    <lineage>
        <taxon>Bacteria</taxon>
        <taxon>Bacillati</taxon>
        <taxon>Bacillota</taxon>
        <taxon>Bacilli</taxon>
        <taxon>Lactobacillales</taxon>
        <taxon>Lactobacillaceae</taxon>
        <taxon>Companilactobacillus</taxon>
    </lineage>
</organism>
<keyword evidence="1" id="KW-0032">Aminotransferase</keyword>
<comment type="caution">
    <text evidence="1">The sequence shown here is derived from an EMBL/GenBank/DDBJ whole genome shotgun (WGS) entry which is preliminary data.</text>
</comment>
<protein>
    <submittedName>
        <fullName evidence="1">Aminotransferase class iv</fullName>
    </submittedName>
</protein>
<dbReference type="PANTHER" id="PTHR38456:SF1">
    <property type="entry name" value="CYCLIC DI-AMP RECEPTOR A"/>
    <property type="match status" value="1"/>
</dbReference>
<gene>
    <name evidence="1" type="ORF">FD03_GL000511</name>
</gene>
<dbReference type="EMBL" id="AZDZ01000011">
    <property type="protein sequence ID" value="KRK79809.1"/>
    <property type="molecule type" value="Genomic_DNA"/>
</dbReference>
<evidence type="ECO:0000313" key="1">
    <source>
        <dbReference type="EMBL" id="KRK79809.1"/>
    </source>
</evidence>
<name>A0A0R1KH19_9LACO</name>
<dbReference type="eggNOG" id="COG3870">
    <property type="taxonomic scope" value="Bacteria"/>
</dbReference>
<dbReference type="STRING" id="1423775.FD03_GL000511"/>
<dbReference type="InterPro" id="IPR010375">
    <property type="entry name" value="CdAMP_rec"/>
</dbReference>
<keyword evidence="2" id="KW-1185">Reference proteome</keyword>
<dbReference type="PANTHER" id="PTHR38456">
    <property type="entry name" value="CYCLIC DI-AMP RECEPTOR A"/>
    <property type="match status" value="1"/>
</dbReference>
<dbReference type="InterPro" id="IPR011322">
    <property type="entry name" value="N-reg_PII-like_a/b"/>
</dbReference>
<proteinExistence type="predicted"/>
<dbReference type="Gene3D" id="3.30.70.120">
    <property type="match status" value="1"/>
</dbReference>
<dbReference type="Proteomes" id="UP000051248">
    <property type="component" value="Unassembled WGS sequence"/>
</dbReference>
<dbReference type="AlphaFoldDB" id="A0A0R1KH19"/>
<keyword evidence="1" id="KW-0808">Transferase</keyword>